<name>A0AA91F9C1_RHILI</name>
<dbReference type="EMBL" id="LYTK01000012">
    <property type="protein sequence ID" value="OBQ65463.1"/>
    <property type="molecule type" value="Genomic_DNA"/>
</dbReference>
<proteinExistence type="predicted"/>
<reference evidence="2 3" key="1">
    <citation type="submission" date="2016-05" db="EMBL/GenBank/DDBJ databases">
        <authorList>
            <person name="Ramsay J.P."/>
        </authorList>
    </citation>
    <scope>NUCLEOTIDE SEQUENCE [LARGE SCALE GENOMIC DNA]</scope>
    <source>
        <strain evidence="2 3">NZP2042</strain>
    </source>
</reference>
<evidence type="ECO:0000313" key="2">
    <source>
        <dbReference type="EMBL" id="OBQ65463.1"/>
    </source>
</evidence>
<feature type="compositionally biased region" description="Polar residues" evidence="1">
    <location>
        <begin position="54"/>
        <end position="68"/>
    </location>
</feature>
<sequence length="77" mass="8493">MAYQGARNGANGASDDSALDRISGHGRADRSTAKATDRGAFFRLRARTERRRQYQNSQDSLHFRSSLTRVAVSPPTP</sequence>
<organism evidence="2 3">
    <name type="scientific">Rhizobium loti</name>
    <name type="common">Mesorhizobium loti</name>
    <dbReference type="NCBI Taxonomy" id="381"/>
    <lineage>
        <taxon>Bacteria</taxon>
        <taxon>Pseudomonadati</taxon>
        <taxon>Pseudomonadota</taxon>
        <taxon>Alphaproteobacteria</taxon>
        <taxon>Hyphomicrobiales</taxon>
        <taxon>Phyllobacteriaceae</taxon>
        <taxon>Mesorhizobium</taxon>
    </lineage>
</organism>
<feature type="compositionally biased region" description="Basic and acidic residues" evidence="1">
    <location>
        <begin position="18"/>
        <end position="37"/>
    </location>
</feature>
<evidence type="ECO:0000256" key="1">
    <source>
        <dbReference type="SAM" id="MobiDB-lite"/>
    </source>
</evidence>
<evidence type="ECO:0000313" key="3">
    <source>
        <dbReference type="Proteomes" id="UP000093737"/>
    </source>
</evidence>
<accession>A0AA91F9C1</accession>
<protein>
    <submittedName>
        <fullName evidence="2">Uncharacterized protein</fullName>
    </submittedName>
</protein>
<dbReference type="Proteomes" id="UP000093737">
    <property type="component" value="Unassembled WGS sequence"/>
</dbReference>
<dbReference type="AlphaFoldDB" id="A0AA91F9C1"/>
<comment type="caution">
    <text evidence="2">The sequence shown here is derived from an EMBL/GenBank/DDBJ whole genome shotgun (WGS) entry which is preliminary data.</text>
</comment>
<feature type="region of interest" description="Disordered" evidence="1">
    <location>
        <begin position="1"/>
        <end position="77"/>
    </location>
</feature>
<gene>
    <name evidence="2" type="ORF">A8145_14945</name>
</gene>